<dbReference type="VEuPathDB" id="FungiDB:YALI1_E20604g"/>
<name>A0A1D8NIT2_YARLL</name>
<sequence>MACLMPARCIHTAVEQLISGHHPEIRPVFSPLRHVHCLAVIQWGLGHERVRYTGMLVVYRANNPTPPTNHMLCHHSSLQCSHDVEVVHLITLLGWNLISLLP</sequence>
<gene>
    <name evidence="1" type="ORF">YALI1_E20604g</name>
</gene>
<dbReference type="EMBL" id="CP017557">
    <property type="protein sequence ID" value="AOW05542.1"/>
    <property type="molecule type" value="Genomic_DNA"/>
</dbReference>
<dbReference type="AlphaFoldDB" id="A0A1D8NIT2"/>
<dbReference type="Proteomes" id="UP000182444">
    <property type="component" value="Chromosome 1E"/>
</dbReference>
<evidence type="ECO:0000313" key="1">
    <source>
        <dbReference type="EMBL" id="AOW05542.1"/>
    </source>
</evidence>
<accession>A0A1D8NIT2</accession>
<protein>
    <submittedName>
        <fullName evidence="1">Uncharacterized protein</fullName>
    </submittedName>
</protein>
<reference evidence="1 2" key="1">
    <citation type="journal article" date="2016" name="PLoS ONE">
        <title>Sequence Assembly of Yarrowia lipolytica Strain W29/CLIB89 Shows Transposable Element Diversity.</title>
        <authorList>
            <person name="Magnan C."/>
            <person name="Yu J."/>
            <person name="Chang I."/>
            <person name="Jahn E."/>
            <person name="Kanomata Y."/>
            <person name="Wu J."/>
            <person name="Zeller M."/>
            <person name="Oakes M."/>
            <person name="Baldi P."/>
            <person name="Sandmeyer S."/>
        </authorList>
    </citation>
    <scope>NUCLEOTIDE SEQUENCE [LARGE SCALE GENOMIC DNA]</scope>
    <source>
        <strain evidence="2">CLIB89(W29)</strain>
    </source>
</reference>
<proteinExistence type="predicted"/>
<dbReference type="RefSeq" id="XP_068139133.1">
    <property type="nucleotide sequence ID" value="XM_068283032.1"/>
</dbReference>
<organism evidence="1 2">
    <name type="scientific">Yarrowia lipolytica</name>
    <name type="common">Candida lipolytica</name>
    <dbReference type="NCBI Taxonomy" id="4952"/>
    <lineage>
        <taxon>Eukaryota</taxon>
        <taxon>Fungi</taxon>
        <taxon>Dikarya</taxon>
        <taxon>Ascomycota</taxon>
        <taxon>Saccharomycotina</taxon>
        <taxon>Dipodascomycetes</taxon>
        <taxon>Dipodascales</taxon>
        <taxon>Dipodascales incertae sedis</taxon>
        <taxon>Yarrowia</taxon>
    </lineage>
</organism>
<evidence type="ECO:0000313" key="2">
    <source>
        <dbReference type="Proteomes" id="UP000182444"/>
    </source>
</evidence>
<dbReference type="GeneID" id="94583636"/>